<reference evidence="1 2" key="1">
    <citation type="submission" date="2019-03" db="EMBL/GenBank/DDBJ databases">
        <authorList>
            <person name="Yang Y."/>
        </authorList>
    </citation>
    <scope>NUCLEOTIDE SEQUENCE [LARGE SCALE GENOMIC DNA]</scope>
    <source>
        <strain evidence="1 2">ASL-1</strain>
    </source>
</reference>
<organism evidence="1 2">
    <name type="scientific">Jeotgalibacillus salarius</name>
    <dbReference type="NCBI Taxonomy" id="546023"/>
    <lineage>
        <taxon>Bacteria</taxon>
        <taxon>Bacillati</taxon>
        <taxon>Bacillota</taxon>
        <taxon>Bacilli</taxon>
        <taxon>Bacillales</taxon>
        <taxon>Caryophanaceae</taxon>
        <taxon>Jeotgalibacillus</taxon>
    </lineage>
</organism>
<dbReference type="Pfam" id="PF13289">
    <property type="entry name" value="SIR2_2"/>
    <property type="match status" value="1"/>
</dbReference>
<name>A0A4Y8LGF0_9BACL</name>
<dbReference type="AlphaFoldDB" id="A0A4Y8LGF0"/>
<sequence>MSIFKKLMEKNEFPILFIGSGLPRRYLIDFKSWDELLKHFWDQVEVLDFYGQLNILRESIRREKKDILETEIDYLSNIEMSSKIEQIYNKKFNEGQIQIDDFSPKDVYATGISPFKMAISKALKRYEIRTEMSDEIAVFNKAITKSQIMITTNYDSFIEDSYNQSSQYGVKTYIGQKGFFEQTMGYAELFKIHGSVEHPNSIVISSEDYDNFSKNSILISAKVISMLIHSPIIFFGYSLTDLNVRGFIKDFASSLSSEDPVSLEERLIIVEWKEGEGELLEEITFDQELNCRFTVIKTDNYSKVFEHLQQIDQGVAPSEINKYQRIIKRLIIDKGKEGALKSVLLSPIELDELERNLTSGNEIKEKVVVALGDSTVIFKIPNKLTYLEDYIFEKDELTSDVVLRFLANEPVSGRYPFIKYVSEEKIEESNLHDYEKEKLRQRLNSHGDLEAQVEKINKTYRQEFESIEKILSNSHVNDREFSLISYNINRLDFSEVEDYIREKVMDLVVAGESKINTNLRRLLLIYDLKKNKRSDA</sequence>
<evidence type="ECO:0000313" key="1">
    <source>
        <dbReference type="EMBL" id="TFE00667.1"/>
    </source>
</evidence>
<dbReference type="RefSeq" id="WP_134381986.1">
    <property type="nucleotide sequence ID" value="NZ_SORX01000006.1"/>
</dbReference>
<dbReference type="InterPro" id="IPR011202">
    <property type="entry name" value="UCP014677"/>
</dbReference>
<keyword evidence="2" id="KW-1185">Reference proteome</keyword>
<protein>
    <submittedName>
        <fullName evidence="1">Uncharacterized protein</fullName>
    </submittedName>
</protein>
<dbReference type="Proteomes" id="UP000297776">
    <property type="component" value="Unassembled WGS sequence"/>
</dbReference>
<proteinExistence type="predicted"/>
<accession>A0A4Y8LGF0</accession>
<comment type="caution">
    <text evidence="1">The sequence shown here is derived from an EMBL/GenBank/DDBJ whole genome shotgun (WGS) entry which is preliminary data.</text>
</comment>
<evidence type="ECO:0000313" key="2">
    <source>
        <dbReference type="Proteomes" id="UP000297776"/>
    </source>
</evidence>
<dbReference type="EMBL" id="SORX01000006">
    <property type="protein sequence ID" value="TFE00667.1"/>
    <property type="molecule type" value="Genomic_DNA"/>
</dbReference>
<gene>
    <name evidence="1" type="ORF">E2626_11890</name>
</gene>
<dbReference type="OrthoDB" id="78172at2"/>
<dbReference type="PIRSF" id="PIRSF014677">
    <property type="entry name" value="UCP014677"/>
    <property type="match status" value="1"/>
</dbReference>